<reference evidence="1" key="1">
    <citation type="submission" date="2020-03" db="EMBL/GenBank/DDBJ databases">
        <title>The deep terrestrial virosphere.</title>
        <authorList>
            <person name="Holmfeldt K."/>
            <person name="Nilsson E."/>
            <person name="Simone D."/>
            <person name="Lopez-Fernandez M."/>
            <person name="Wu X."/>
            <person name="de Brujin I."/>
            <person name="Lundin D."/>
            <person name="Andersson A."/>
            <person name="Bertilsson S."/>
            <person name="Dopson M."/>
        </authorList>
    </citation>
    <scope>NUCLEOTIDE SEQUENCE</scope>
    <source>
        <strain evidence="1">TM448A03496</strain>
    </source>
</reference>
<protein>
    <submittedName>
        <fullName evidence="1">Uncharacterized protein</fullName>
    </submittedName>
</protein>
<sequence>MENEMTSSELKSRYANRLKAIQKIAYFEKDVEISDRWRKAFEVYRHLIRCQKSHGLKENLHGICRFGADRNLKCNDADKGIVNAYGS</sequence>
<organism evidence="1">
    <name type="scientific">viral metagenome</name>
    <dbReference type="NCBI Taxonomy" id="1070528"/>
    <lineage>
        <taxon>unclassified sequences</taxon>
        <taxon>metagenomes</taxon>
        <taxon>organismal metagenomes</taxon>
    </lineage>
</organism>
<dbReference type="AlphaFoldDB" id="A0A6H2A115"/>
<dbReference type="EMBL" id="MT144419">
    <property type="protein sequence ID" value="QJA53402.1"/>
    <property type="molecule type" value="Genomic_DNA"/>
</dbReference>
<accession>A0A6H2A115</accession>
<name>A0A6H2A115_9ZZZZ</name>
<evidence type="ECO:0000313" key="1">
    <source>
        <dbReference type="EMBL" id="QJA53402.1"/>
    </source>
</evidence>
<gene>
    <name evidence="1" type="ORF">TM448A03496_0008</name>
</gene>
<proteinExistence type="predicted"/>